<evidence type="ECO:0000256" key="1">
    <source>
        <dbReference type="SAM" id="MobiDB-lite"/>
    </source>
</evidence>
<feature type="compositionally biased region" description="Basic residues" evidence="1">
    <location>
        <begin position="101"/>
        <end position="155"/>
    </location>
</feature>
<feature type="non-terminal residue" evidence="2">
    <location>
        <position position="825"/>
    </location>
</feature>
<feature type="compositionally biased region" description="Gly residues" evidence="1">
    <location>
        <begin position="618"/>
        <end position="627"/>
    </location>
</feature>
<feature type="compositionally biased region" description="Basic residues" evidence="1">
    <location>
        <begin position="62"/>
        <end position="79"/>
    </location>
</feature>
<feature type="compositionally biased region" description="Low complexity" evidence="1">
    <location>
        <begin position="51"/>
        <end position="61"/>
    </location>
</feature>
<evidence type="ECO:0000313" key="2">
    <source>
        <dbReference type="EMBL" id="CAA9429842.1"/>
    </source>
</evidence>
<feature type="compositionally biased region" description="Basic and acidic residues" evidence="1">
    <location>
        <begin position="809"/>
        <end position="825"/>
    </location>
</feature>
<feature type="compositionally biased region" description="Basic residues" evidence="1">
    <location>
        <begin position="21"/>
        <end position="47"/>
    </location>
</feature>
<dbReference type="EC" id="6.2.1.3" evidence="2"/>
<name>A0A6J4Q3T1_9PSEU</name>
<feature type="compositionally biased region" description="Basic and acidic residues" evidence="1">
    <location>
        <begin position="409"/>
        <end position="447"/>
    </location>
</feature>
<reference evidence="2" key="1">
    <citation type="submission" date="2020-02" db="EMBL/GenBank/DDBJ databases">
        <authorList>
            <person name="Meier V. D."/>
        </authorList>
    </citation>
    <scope>NUCLEOTIDE SEQUENCE</scope>
    <source>
        <strain evidence="2">AVDCRST_MAG66</strain>
    </source>
</reference>
<dbReference type="GO" id="GO:0004467">
    <property type="term" value="F:long-chain fatty acid-CoA ligase activity"/>
    <property type="evidence" value="ECO:0007669"/>
    <property type="project" value="UniProtKB-EC"/>
</dbReference>
<keyword evidence="2" id="KW-0436">Ligase</keyword>
<dbReference type="EMBL" id="CADCUS010000468">
    <property type="protein sequence ID" value="CAA9429842.1"/>
    <property type="molecule type" value="Genomic_DNA"/>
</dbReference>
<feature type="compositionally biased region" description="Basic and acidic residues" evidence="1">
    <location>
        <begin position="703"/>
        <end position="738"/>
    </location>
</feature>
<feature type="compositionally biased region" description="Low complexity" evidence="1">
    <location>
        <begin position="489"/>
        <end position="505"/>
    </location>
</feature>
<accession>A0A6J4Q3T1</accession>
<feature type="compositionally biased region" description="Low complexity" evidence="1">
    <location>
        <begin position="448"/>
        <end position="462"/>
    </location>
</feature>
<organism evidence="2">
    <name type="scientific">uncultured Pseudonocardia sp</name>
    <dbReference type="NCBI Taxonomy" id="211455"/>
    <lineage>
        <taxon>Bacteria</taxon>
        <taxon>Bacillati</taxon>
        <taxon>Actinomycetota</taxon>
        <taxon>Actinomycetes</taxon>
        <taxon>Pseudonocardiales</taxon>
        <taxon>Pseudonocardiaceae</taxon>
        <taxon>Pseudonocardia</taxon>
        <taxon>environmental samples</taxon>
    </lineage>
</organism>
<proteinExistence type="predicted"/>
<feature type="region of interest" description="Disordered" evidence="1">
    <location>
        <begin position="293"/>
        <end position="738"/>
    </location>
</feature>
<feature type="compositionally biased region" description="Basic and acidic residues" evidence="1">
    <location>
        <begin position="634"/>
        <end position="649"/>
    </location>
</feature>
<feature type="compositionally biased region" description="Basic and acidic residues" evidence="1">
    <location>
        <begin position="680"/>
        <end position="693"/>
    </location>
</feature>
<dbReference type="AlphaFoldDB" id="A0A6J4Q3T1"/>
<feature type="compositionally biased region" description="Basic and acidic residues" evidence="1">
    <location>
        <begin position="537"/>
        <end position="558"/>
    </location>
</feature>
<feature type="region of interest" description="Disordered" evidence="1">
    <location>
        <begin position="1"/>
        <end position="167"/>
    </location>
</feature>
<feature type="compositionally biased region" description="Pro residues" evidence="1">
    <location>
        <begin position="463"/>
        <end position="473"/>
    </location>
</feature>
<feature type="compositionally biased region" description="Basic and acidic residues" evidence="1">
    <location>
        <begin position="1"/>
        <end position="20"/>
    </location>
</feature>
<protein>
    <submittedName>
        <fullName evidence="2">CoA ligase @ Long-chain fatty-acid-CoA ligase, Mycobacterial subgroup FadD5</fullName>
        <ecNumber evidence="2">6.2.1.3</ecNumber>
    </submittedName>
</protein>
<feature type="region of interest" description="Disordered" evidence="1">
    <location>
        <begin position="791"/>
        <end position="825"/>
    </location>
</feature>
<feature type="compositionally biased region" description="Basic and acidic residues" evidence="1">
    <location>
        <begin position="333"/>
        <end position="345"/>
    </location>
</feature>
<feature type="compositionally biased region" description="Basic and acidic residues" evidence="1">
    <location>
        <begin position="657"/>
        <end position="670"/>
    </location>
</feature>
<gene>
    <name evidence="2" type="ORF">AVDCRST_MAG66-3208</name>
</gene>
<sequence length="825" mass="90663">DRDPARPSDHRSRHDDERPGRPARPHPARRRRVRRPGRPPHLRRARRPRDAAGARPRGARGAARRPGGRARAQPHRGRRVVAGGAADRGDRRAGELPPGRRGGRLRAARQRRDRRALRRRARPGRRAGPRRRARRALGDHARRRVRGRAGRRVGGVHRAAGAGRGGRVHHVHLGHDRLPEGRGAHPPQPLPARLLLHGDAGHHRGRPGVDVGRAAVPHRRSVRDAPGAHHGREDGDPALGRLRPGRHAAHAGGRGCDLLLHGAGAVAGHLRRTRSRLLRPVAAAADLLGRRTRVHRPAARDDRRVPAGRGVHRLRADRVQPGHHAAPRGGRAPQDRLGGHADGGRRGAHRRRRHGRRAAGRGRRDRLPQPDGDAGVLGQAGRDGRGVPRRLVPLRRPGPPGPRRLPLRRRPEEGHDHLGRGEHLLRRGGERAGRAPEDRRGGADRGAGRALGETPRWPSSPRATPPTRPPTPTSRPTRASAWPPTSDPGRCTWWTRCRATRAGRCSRPPCASSSGRPARWSSRRSEQRAPAPSGHVVRPDRPGRDDVAVVAHLPREPRGALLQERGDALGGVRAPPEPEDRRRVDPVRLPRRRRPQHRPQQPPRERHRHRGGVLHDLGGQGAGGGQQLGVRHHPRDEPAGERLRRVEHPARRHPLHRLRDPDDPRQEPARRRLGHQPAAGEHEPEARRPRGDPDVGGQRHRGAHADRRPVAGDDHRLERRRDPQRHDPAAVARHPADRARVGAVRGALGVGGVERAAADREVGTRAEAAPGAGEQHHADALVGVGGVERRHQLAGHRPGEGVEPVGPVEGERRDAVRDVDEDLHL</sequence>
<feature type="compositionally biased region" description="Basic and acidic residues" evidence="1">
    <location>
        <begin position="576"/>
        <end position="588"/>
    </location>
</feature>
<feature type="non-terminal residue" evidence="2">
    <location>
        <position position="1"/>
    </location>
</feature>
<feature type="compositionally biased region" description="Basic residues" evidence="1">
    <location>
        <begin position="346"/>
        <end position="364"/>
    </location>
</feature>
<feature type="region of interest" description="Disordered" evidence="1">
    <location>
        <begin position="753"/>
        <end position="776"/>
    </location>
</feature>